<dbReference type="GO" id="GO:0016787">
    <property type="term" value="F:hydrolase activity"/>
    <property type="evidence" value="ECO:0007669"/>
    <property type="project" value="UniProtKB-KW"/>
</dbReference>
<dbReference type="PROSITE" id="PS51462">
    <property type="entry name" value="NUDIX"/>
    <property type="match status" value="1"/>
</dbReference>
<dbReference type="SUPFAM" id="SSF55811">
    <property type="entry name" value="Nudix"/>
    <property type="match status" value="1"/>
</dbReference>
<comment type="caution">
    <text evidence="2">The sequence shown here is derived from an EMBL/GenBank/DDBJ whole genome shotgun (WGS) entry which is preliminary data.</text>
</comment>
<dbReference type="PANTHER" id="PTHR10885">
    <property type="entry name" value="ISOPENTENYL-DIPHOSPHATE DELTA-ISOMERASE"/>
    <property type="match status" value="1"/>
</dbReference>
<organism evidence="2 3">
    <name type="scientific">Rossellomorea oryzaecorticis</name>
    <dbReference type="NCBI Taxonomy" id="1396505"/>
    <lineage>
        <taxon>Bacteria</taxon>
        <taxon>Bacillati</taxon>
        <taxon>Bacillota</taxon>
        <taxon>Bacilli</taxon>
        <taxon>Bacillales</taxon>
        <taxon>Bacillaceae</taxon>
        <taxon>Rossellomorea</taxon>
    </lineage>
</organism>
<feature type="domain" description="Nudix hydrolase" evidence="1">
    <location>
        <begin position="29"/>
        <end position="171"/>
    </location>
</feature>
<evidence type="ECO:0000259" key="1">
    <source>
        <dbReference type="PROSITE" id="PS51462"/>
    </source>
</evidence>
<name>A0ABU9KBL3_9BACI</name>
<accession>A0ABU9KBL3</accession>
<keyword evidence="3" id="KW-1185">Reference proteome</keyword>
<protein>
    <submittedName>
        <fullName evidence="2">NUDIX hydrolase</fullName>
    </submittedName>
</protein>
<evidence type="ECO:0000313" key="2">
    <source>
        <dbReference type="EMBL" id="MEL3973499.1"/>
    </source>
</evidence>
<reference evidence="2 3" key="1">
    <citation type="submission" date="2024-04" db="EMBL/GenBank/DDBJ databases">
        <title>Bacillus oryzaecorticis sp. nov., a moderately halophilic bacterium isolated from rice husks.</title>
        <authorList>
            <person name="Zhu H.-S."/>
        </authorList>
    </citation>
    <scope>NUCLEOTIDE SEQUENCE [LARGE SCALE GENOMIC DNA]</scope>
    <source>
        <strain evidence="2 3">ZC255</strain>
    </source>
</reference>
<dbReference type="RefSeq" id="WP_341984998.1">
    <property type="nucleotide sequence ID" value="NZ_JBBYAF010000029.1"/>
</dbReference>
<gene>
    <name evidence="2" type="ORF">AAEO50_14510</name>
</gene>
<proteinExistence type="predicted"/>
<dbReference type="InterPro" id="IPR000086">
    <property type="entry name" value="NUDIX_hydrolase_dom"/>
</dbReference>
<sequence length="211" mass="24578">MNVENLSIFDEDYNRLGERTREEVHASGYWHETFHCWLTHYDEDSGEEYIYFQLRSDRKKDYPGLLDITAAGHILSHELIEDGVREVHEELGIKIDFDDLSFAGVIKEELIGSGIIDRELANVFLYTNPVTFESFDLQLDELSGILRTSLRNFEKLFTHEKEEVCSEGFIINAGSEKEYIKRNISIEDFVAHPNAYFHEIIKRVKIVLQGK</sequence>
<evidence type="ECO:0000313" key="3">
    <source>
        <dbReference type="Proteomes" id="UP001389717"/>
    </source>
</evidence>
<dbReference type="Proteomes" id="UP001389717">
    <property type="component" value="Unassembled WGS sequence"/>
</dbReference>
<dbReference type="InterPro" id="IPR015797">
    <property type="entry name" value="NUDIX_hydrolase-like_dom_sf"/>
</dbReference>
<dbReference type="CDD" id="cd04692">
    <property type="entry name" value="NUDIX_Hydrolase"/>
    <property type="match status" value="1"/>
</dbReference>
<dbReference type="EMBL" id="JBBYAF010000029">
    <property type="protein sequence ID" value="MEL3973499.1"/>
    <property type="molecule type" value="Genomic_DNA"/>
</dbReference>
<keyword evidence="2" id="KW-0378">Hydrolase</keyword>
<dbReference type="Gene3D" id="3.90.79.10">
    <property type="entry name" value="Nucleoside Triphosphate Pyrophosphohydrolase"/>
    <property type="match status" value="1"/>
</dbReference>
<dbReference type="PANTHER" id="PTHR10885:SF0">
    <property type="entry name" value="ISOPENTENYL-DIPHOSPHATE DELTA-ISOMERASE"/>
    <property type="match status" value="1"/>
</dbReference>